<dbReference type="Gene3D" id="1.10.10.10">
    <property type="entry name" value="Winged helix-like DNA-binding domain superfamily/Winged helix DNA-binding domain"/>
    <property type="match status" value="1"/>
</dbReference>
<organism evidence="5 6">
    <name type="scientific">Erythrobacter sanguineus</name>
    <dbReference type="NCBI Taxonomy" id="198312"/>
    <lineage>
        <taxon>Bacteria</taxon>
        <taxon>Pseudomonadati</taxon>
        <taxon>Pseudomonadota</taxon>
        <taxon>Alphaproteobacteria</taxon>
        <taxon>Sphingomonadales</taxon>
        <taxon>Erythrobacteraceae</taxon>
        <taxon>Erythrobacter/Porphyrobacter group</taxon>
        <taxon>Erythrobacter</taxon>
    </lineage>
</organism>
<dbReference type="SMART" id="SM00345">
    <property type="entry name" value="HTH_GNTR"/>
    <property type="match status" value="1"/>
</dbReference>
<dbReference type="InterPro" id="IPR011711">
    <property type="entry name" value="GntR_C"/>
</dbReference>
<gene>
    <name evidence="5" type="ORF">SAMN02745193_00855</name>
</gene>
<dbReference type="InterPro" id="IPR000524">
    <property type="entry name" value="Tscrpt_reg_HTH_GntR"/>
</dbReference>
<dbReference type="GO" id="GO:0003677">
    <property type="term" value="F:DNA binding"/>
    <property type="evidence" value="ECO:0007669"/>
    <property type="project" value="UniProtKB-KW"/>
</dbReference>
<dbReference type="Pfam" id="PF07729">
    <property type="entry name" value="FCD"/>
    <property type="match status" value="1"/>
</dbReference>
<evidence type="ECO:0000256" key="3">
    <source>
        <dbReference type="ARBA" id="ARBA00023163"/>
    </source>
</evidence>
<keyword evidence="3" id="KW-0804">Transcription</keyword>
<dbReference type="EMBL" id="FRDF01000004">
    <property type="protein sequence ID" value="SHN52739.1"/>
    <property type="molecule type" value="Genomic_DNA"/>
</dbReference>
<dbReference type="OrthoDB" id="7620579at2"/>
<dbReference type="RefSeq" id="WP_072673414.1">
    <property type="nucleotide sequence ID" value="NZ_FRDF01000004.1"/>
</dbReference>
<dbReference type="CDD" id="cd07377">
    <property type="entry name" value="WHTH_GntR"/>
    <property type="match status" value="1"/>
</dbReference>
<dbReference type="SUPFAM" id="SSF46785">
    <property type="entry name" value="Winged helix' DNA-binding domain"/>
    <property type="match status" value="1"/>
</dbReference>
<accession>A0A1M7S273</accession>
<name>A0A1M7S273_9SPHN</name>
<keyword evidence="6" id="KW-1185">Reference proteome</keyword>
<evidence type="ECO:0000256" key="2">
    <source>
        <dbReference type="ARBA" id="ARBA00023125"/>
    </source>
</evidence>
<dbReference type="Proteomes" id="UP000184391">
    <property type="component" value="Unassembled WGS sequence"/>
</dbReference>
<dbReference type="Gene3D" id="1.20.120.530">
    <property type="entry name" value="GntR ligand-binding domain-like"/>
    <property type="match status" value="1"/>
</dbReference>
<reference evidence="6" key="1">
    <citation type="submission" date="2016-12" db="EMBL/GenBank/DDBJ databases">
        <authorList>
            <person name="Varghese N."/>
            <person name="Submissions S."/>
        </authorList>
    </citation>
    <scope>NUCLEOTIDE SEQUENCE [LARGE SCALE GENOMIC DNA]</scope>
    <source>
        <strain evidence="6">DSM 11032</strain>
    </source>
</reference>
<feature type="domain" description="HTH gntR-type" evidence="4">
    <location>
        <begin position="2"/>
        <end position="69"/>
    </location>
</feature>
<dbReference type="GO" id="GO:0003700">
    <property type="term" value="F:DNA-binding transcription factor activity"/>
    <property type="evidence" value="ECO:0007669"/>
    <property type="project" value="InterPro"/>
</dbReference>
<dbReference type="PANTHER" id="PTHR43537:SF24">
    <property type="entry name" value="GLUCONATE OPERON TRANSCRIPTIONAL REPRESSOR"/>
    <property type="match status" value="1"/>
</dbReference>
<dbReference type="InterPro" id="IPR036390">
    <property type="entry name" value="WH_DNA-bd_sf"/>
</dbReference>
<evidence type="ECO:0000313" key="5">
    <source>
        <dbReference type="EMBL" id="SHN52739.1"/>
    </source>
</evidence>
<keyword evidence="1" id="KW-0805">Transcription regulation</keyword>
<evidence type="ECO:0000256" key="1">
    <source>
        <dbReference type="ARBA" id="ARBA00023015"/>
    </source>
</evidence>
<protein>
    <submittedName>
        <fullName evidence="5">DNA-binding transcriptional regulator, GntR family</fullName>
    </submittedName>
</protein>
<proteinExistence type="predicted"/>
<dbReference type="PROSITE" id="PS50949">
    <property type="entry name" value="HTH_GNTR"/>
    <property type="match status" value="1"/>
</dbReference>
<dbReference type="STRING" id="198312.SAMN02745193_00855"/>
<keyword evidence="2 5" id="KW-0238">DNA-binding</keyword>
<dbReference type="SMART" id="SM00895">
    <property type="entry name" value="FCD"/>
    <property type="match status" value="1"/>
</dbReference>
<dbReference type="InterPro" id="IPR036388">
    <property type="entry name" value="WH-like_DNA-bd_sf"/>
</dbReference>
<dbReference type="Pfam" id="PF00392">
    <property type="entry name" value="GntR"/>
    <property type="match status" value="1"/>
</dbReference>
<dbReference type="InterPro" id="IPR008920">
    <property type="entry name" value="TF_FadR/GntR_C"/>
</dbReference>
<dbReference type="SUPFAM" id="SSF48008">
    <property type="entry name" value="GntR ligand-binding domain-like"/>
    <property type="match status" value="1"/>
</dbReference>
<sequence>MSRASDQAYAKIRAHLLSGAVKAGEQLTEDQLAQITGVSRTPVREAVRRLEDELLLVRSESKRLFVADWSRNDIEEMFALRQMLECHAAERAAHRLTQAQVAELEAVNHALRAAIEQPVPDVARFLEANRRFHEAIIDAAHSPRLGQLLARLVEAPVVLRTARNYSLEDLRQSARDHDELIAAFAARDPEWARAVMGSHLRRAFHTFANTVGPATGDEEAEAA</sequence>
<evidence type="ECO:0000313" key="6">
    <source>
        <dbReference type="Proteomes" id="UP000184391"/>
    </source>
</evidence>
<dbReference type="PANTHER" id="PTHR43537">
    <property type="entry name" value="TRANSCRIPTIONAL REGULATOR, GNTR FAMILY"/>
    <property type="match status" value="1"/>
</dbReference>
<dbReference type="AlphaFoldDB" id="A0A1M7S273"/>
<evidence type="ECO:0000259" key="4">
    <source>
        <dbReference type="PROSITE" id="PS50949"/>
    </source>
</evidence>